<dbReference type="FunCoup" id="A0A0H2RZI3">
    <property type="interactions" value="542"/>
</dbReference>
<organism evidence="4 5">
    <name type="scientific">Schizopora paradoxa</name>
    <dbReference type="NCBI Taxonomy" id="27342"/>
    <lineage>
        <taxon>Eukaryota</taxon>
        <taxon>Fungi</taxon>
        <taxon>Dikarya</taxon>
        <taxon>Basidiomycota</taxon>
        <taxon>Agaricomycotina</taxon>
        <taxon>Agaricomycetes</taxon>
        <taxon>Hymenochaetales</taxon>
        <taxon>Schizoporaceae</taxon>
        <taxon>Schizopora</taxon>
    </lineage>
</organism>
<gene>
    <name evidence="4" type="ORF">SCHPADRAFT_868789</name>
</gene>
<dbReference type="Pfam" id="PF04969">
    <property type="entry name" value="CS"/>
    <property type="match status" value="1"/>
</dbReference>
<dbReference type="Pfam" id="PF05002">
    <property type="entry name" value="SGS"/>
    <property type="match status" value="1"/>
</dbReference>
<keyword evidence="5" id="KW-1185">Reference proteome</keyword>
<dbReference type="InterPro" id="IPR007052">
    <property type="entry name" value="CS_dom"/>
</dbReference>
<protein>
    <submittedName>
        <fullName evidence="4">SGS-domain-containing protein</fullName>
    </submittedName>
</protein>
<evidence type="ECO:0000259" key="3">
    <source>
        <dbReference type="PROSITE" id="PS51203"/>
    </source>
</evidence>
<evidence type="ECO:0000313" key="5">
    <source>
        <dbReference type="Proteomes" id="UP000053477"/>
    </source>
</evidence>
<dbReference type="InterPro" id="IPR007699">
    <property type="entry name" value="SGS_dom"/>
</dbReference>
<dbReference type="InterPro" id="IPR008978">
    <property type="entry name" value="HSP20-like_chaperone"/>
</dbReference>
<feature type="domain" description="SGS" evidence="2">
    <location>
        <begin position="125"/>
        <end position="220"/>
    </location>
</feature>
<dbReference type="Proteomes" id="UP000053477">
    <property type="component" value="Unassembled WGS sequence"/>
</dbReference>
<proteinExistence type="predicted"/>
<dbReference type="STRING" id="27342.A0A0H2RZI3"/>
<dbReference type="PANTHER" id="PTHR45862">
    <property type="entry name" value="PROTEIN SGT1 HOMOLOG"/>
    <property type="match status" value="1"/>
</dbReference>
<feature type="domain" description="CS" evidence="3">
    <location>
        <begin position="10"/>
        <end position="103"/>
    </location>
</feature>
<dbReference type="EMBL" id="KQ085909">
    <property type="protein sequence ID" value="KLO17022.1"/>
    <property type="molecule type" value="Genomic_DNA"/>
</dbReference>
<name>A0A0H2RZI3_9AGAM</name>
<feature type="region of interest" description="Disordered" evidence="1">
    <location>
        <begin position="198"/>
        <end position="220"/>
    </location>
</feature>
<evidence type="ECO:0000313" key="4">
    <source>
        <dbReference type="EMBL" id="KLO17022.1"/>
    </source>
</evidence>
<accession>A0A0H2RZI3</accession>
<dbReference type="InterPro" id="IPR044563">
    <property type="entry name" value="Sgt1-like"/>
</dbReference>
<evidence type="ECO:0000256" key="1">
    <source>
        <dbReference type="SAM" id="MobiDB-lite"/>
    </source>
</evidence>
<sequence>MAESTTDATKSTPRYDFYQTGDGSKLILTIFETGYNPDGVKIQFRPRSLSYENEDSLLVLEPLRGQIKPDECSFRIVKLMSGKKSKVELTLVKESTVHWDTLEGDAPDAPTVLSTFPTDTTPAGAAENKPKKHKDWDGITSEILSKDKSKSSTEDPNAGGDIATNEFFQQLYSNADDDTRRAIIKSYQESNGTVLSTNWSEVGKGKVETKPPSGQEAKKW</sequence>
<dbReference type="PROSITE" id="PS51203">
    <property type="entry name" value="CS"/>
    <property type="match status" value="1"/>
</dbReference>
<reference evidence="4 5" key="1">
    <citation type="submission" date="2015-04" db="EMBL/GenBank/DDBJ databases">
        <title>Complete genome sequence of Schizopora paradoxa KUC8140, a cosmopolitan wood degrader in East Asia.</title>
        <authorList>
            <consortium name="DOE Joint Genome Institute"/>
            <person name="Min B."/>
            <person name="Park H."/>
            <person name="Jang Y."/>
            <person name="Kim J.-J."/>
            <person name="Kim K.H."/>
            <person name="Pangilinan J."/>
            <person name="Lipzen A."/>
            <person name="Riley R."/>
            <person name="Grigoriev I.V."/>
            <person name="Spatafora J.W."/>
            <person name="Choi I.-G."/>
        </authorList>
    </citation>
    <scope>NUCLEOTIDE SEQUENCE [LARGE SCALE GENOMIC DNA]</scope>
    <source>
        <strain evidence="4 5">KUC8140</strain>
    </source>
</reference>
<dbReference type="OrthoDB" id="1898560at2759"/>
<feature type="compositionally biased region" description="Basic and acidic residues" evidence="1">
    <location>
        <begin position="144"/>
        <end position="153"/>
    </location>
</feature>
<dbReference type="CDD" id="cd06466">
    <property type="entry name" value="p23_CS_SGT1_like"/>
    <property type="match status" value="1"/>
</dbReference>
<dbReference type="PROSITE" id="PS51048">
    <property type="entry name" value="SGS"/>
    <property type="match status" value="1"/>
</dbReference>
<dbReference type="InParanoid" id="A0A0H2RZI3"/>
<dbReference type="Gene3D" id="2.60.40.790">
    <property type="match status" value="1"/>
</dbReference>
<feature type="region of interest" description="Disordered" evidence="1">
    <location>
        <begin position="108"/>
        <end position="164"/>
    </location>
</feature>
<dbReference type="GO" id="GO:0051087">
    <property type="term" value="F:protein-folding chaperone binding"/>
    <property type="evidence" value="ECO:0007669"/>
    <property type="project" value="InterPro"/>
</dbReference>
<dbReference type="AlphaFoldDB" id="A0A0H2RZI3"/>
<dbReference type="SUPFAM" id="SSF49764">
    <property type="entry name" value="HSP20-like chaperones"/>
    <property type="match status" value="1"/>
</dbReference>
<evidence type="ECO:0000259" key="2">
    <source>
        <dbReference type="PROSITE" id="PS51048"/>
    </source>
</evidence>
<feature type="compositionally biased region" description="Polar residues" evidence="1">
    <location>
        <begin position="112"/>
        <end position="121"/>
    </location>
</feature>